<proteinExistence type="inferred from homology"/>
<organism evidence="6 7">
    <name type="scientific">Pseudonocardia dioxanivorans (strain ATCC 55486 / DSM 44775 / JCM 13855 / CB1190)</name>
    <dbReference type="NCBI Taxonomy" id="675635"/>
    <lineage>
        <taxon>Bacteria</taxon>
        <taxon>Bacillati</taxon>
        <taxon>Actinomycetota</taxon>
        <taxon>Actinomycetes</taxon>
        <taxon>Pseudonocardiales</taxon>
        <taxon>Pseudonocardiaceae</taxon>
        <taxon>Pseudonocardia</taxon>
    </lineage>
</organism>
<dbReference type="Gene3D" id="3.40.50.2300">
    <property type="match status" value="2"/>
</dbReference>
<dbReference type="STRING" id="675635.Psed_4163"/>
<evidence type="ECO:0000256" key="2">
    <source>
        <dbReference type="ARBA" id="ARBA00007639"/>
    </source>
</evidence>
<protein>
    <submittedName>
        <fullName evidence="6">ABC-type sugar transport system periplasmic component-like protein</fullName>
    </submittedName>
</protein>
<comment type="subcellular location">
    <subcellularLocation>
        <location evidence="1">Cell envelope</location>
    </subcellularLocation>
</comment>
<evidence type="ECO:0000256" key="1">
    <source>
        <dbReference type="ARBA" id="ARBA00004196"/>
    </source>
</evidence>
<dbReference type="SUPFAM" id="SSF53822">
    <property type="entry name" value="Periplasmic binding protein-like I"/>
    <property type="match status" value="1"/>
</dbReference>
<evidence type="ECO:0000313" key="6">
    <source>
        <dbReference type="EMBL" id="AEA26326.1"/>
    </source>
</evidence>
<keyword evidence="7" id="KW-1185">Reference proteome</keyword>
<dbReference type="GO" id="GO:0030246">
    <property type="term" value="F:carbohydrate binding"/>
    <property type="evidence" value="ECO:0007669"/>
    <property type="project" value="UniProtKB-ARBA"/>
</dbReference>
<dbReference type="KEGG" id="pdx:Psed_4163"/>
<dbReference type="InterPro" id="IPR025997">
    <property type="entry name" value="SBP_2_dom"/>
</dbReference>
<dbReference type="PANTHER" id="PTHR46847:SF1">
    <property type="entry name" value="D-ALLOSE-BINDING PERIPLASMIC PROTEIN-RELATED"/>
    <property type="match status" value="1"/>
</dbReference>
<dbReference type="GO" id="GO:0030313">
    <property type="term" value="C:cell envelope"/>
    <property type="evidence" value="ECO:0007669"/>
    <property type="project" value="UniProtKB-SubCell"/>
</dbReference>
<dbReference type="eggNOG" id="COG1879">
    <property type="taxonomic scope" value="Bacteria"/>
</dbReference>
<keyword evidence="3 4" id="KW-0732">Signal</keyword>
<dbReference type="AlphaFoldDB" id="F4CTA8"/>
<feature type="domain" description="Periplasmic binding protein" evidence="5">
    <location>
        <begin position="81"/>
        <end position="345"/>
    </location>
</feature>
<feature type="signal peptide" evidence="4">
    <location>
        <begin position="1"/>
        <end position="23"/>
    </location>
</feature>
<dbReference type="EMBL" id="CP002593">
    <property type="protein sequence ID" value="AEA26326.1"/>
    <property type="molecule type" value="Genomic_DNA"/>
</dbReference>
<gene>
    <name evidence="6" type="ordered locus">Psed_4163</name>
</gene>
<evidence type="ECO:0000259" key="5">
    <source>
        <dbReference type="Pfam" id="PF13407"/>
    </source>
</evidence>
<dbReference type="HOGENOM" id="CLU_705711_0_0_11"/>
<evidence type="ECO:0000256" key="3">
    <source>
        <dbReference type="ARBA" id="ARBA00022729"/>
    </source>
</evidence>
<feature type="chain" id="PRO_5003311486" evidence="4">
    <location>
        <begin position="24"/>
        <end position="393"/>
    </location>
</feature>
<dbReference type="PANTHER" id="PTHR46847">
    <property type="entry name" value="D-ALLOSE-BINDING PERIPLASMIC PROTEIN-RELATED"/>
    <property type="match status" value="1"/>
</dbReference>
<sequence>MYTHRARRWVAGAIAAVAVVALAACSKGGTASTSSDSGAPAAAVPQAVVDNIAKYSGPSTFTPPGPAIDVSSLKGKKIFDIPSVPNPFVQSISASMQEAAEKAGMVYTKFDNQAQVSQWVQGINQAIASKQDIIVLNGAPDPRALGPQLQAAKAAGIPVIVMHFHDNEMPDPPACEGCTDVTATVTAPFNEAGKAAADWMIKDSGGKANVLIVGGSDILPSPGTIKTMQDEFAANCPDCSTTVTNIPVADWNTKTQGVVQSALQANPKVNYVYVLYDAMVAGAIPAVQTLAKTGQVKITSYNGSPFALDAIRQSNGELVAMNVGEDTPGIGYATMDQVFRVLLGQQPVHERTPIRIWDKTNVAEAGTPAKAGEGYGNAYTSGFLKLWGLGGGA</sequence>
<dbReference type="CDD" id="cd01536">
    <property type="entry name" value="PBP1_ABC_sugar_binding-like"/>
    <property type="match status" value="1"/>
</dbReference>
<accession>F4CTA8</accession>
<comment type="similarity">
    <text evidence="2">Belongs to the bacterial solute-binding protein 2 family.</text>
</comment>
<evidence type="ECO:0000313" key="7">
    <source>
        <dbReference type="Proteomes" id="UP000007809"/>
    </source>
</evidence>
<dbReference type="InterPro" id="IPR028082">
    <property type="entry name" value="Peripla_BP_I"/>
</dbReference>
<dbReference type="OrthoDB" id="3614783at2"/>
<evidence type="ECO:0000256" key="4">
    <source>
        <dbReference type="SAM" id="SignalP"/>
    </source>
</evidence>
<dbReference type="Pfam" id="PF13407">
    <property type="entry name" value="Peripla_BP_4"/>
    <property type="match status" value="1"/>
</dbReference>
<dbReference type="Proteomes" id="UP000007809">
    <property type="component" value="Chromosome"/>
</dbReference>
<name>F4CTA8_PSEUX</name>
<reference evidence="6 7" key="1">
    <citation type="journal article" date="2011" name="J. Bacteriol.">
        <title>Genome sequence of the 1,4-dioxane-degrading Pseudonocardia dioxanivorans strain CB1190.</title>
        <authorList>
            <person name="Sales C.M."/>
            <person name="Mahendra S."/>
            <person name="Grostern A."/>
            <person name="Parales R.E."/>
            <person name="Goodwin L.A."/>
            <person name="Woyke T."/>
            <person name="Nolan M."/>
            <person name="Lapidus A."/>
            <person name="Chertkov O."/>
            <person name="Ovchinnikova G."/>
            <person name="Sczyrba A."/>
            <person name="Alvarez-Cohen L."/>
        </authorList>
    </citation>
    <scope>NUCLEOTIDE SEQUENCE [LARGE SCALE GENOMIC DNA]</scope>
    <source>
        <strain evidence="7">ATCC 55486 / DSM 44775 / JCM 13855 / CB1190</strain>
    </source>
</reference>
<dbReference type="PROSITE" id="PS51257">
    <property type="entry name" value="PROKAR_LIPOPROTEIN"/>
    <property type="match status" value="1"/>
</dbReference>